<sequence length="1456" mass="162611">MAKKKKKVVANPARGFATTSVASTKTRDDEKDNLVAKPETSADAAKDENVAASQQDKEIHELSSEELEQRLELEELQTFIDSFSSKVIRDSQRQISKIQTDCRVVRPQSHLVSTFSWLPDELLQQVLDYAKKERDSIIAAPLPKDVSEEDWVIRFWSLSRALLGIGVTKDRVYKLLRSLQLKDGEVENGAYIWGLHDCLDRLALDAEPSELPAFDISRPQIAPDPFDDSESSRPQTGNVTPLKSSSRTSVSVPISPKIVQVLDIQDEFEVSDLDSDAEPEDLISTYLSTKSRLFTIHPDLAANAFEKKSRKALTPSITSNSPSVRKMQDKLKRIEGDALFDDQIAKQRWNIERLRMTRENVNPIKRSSRSESVVSSGDESASPSKSRSPSKRSPTRRSPSKSAGRTPEETDESEGELPMDMFTEPGAQGDDETAVNAAGNEAITLREFGKITGVSPRRLLEDACRARDSIVKITFRQVSPTTYSCRHSVSVAWSKSQEKVLDETPPGIAFAQEPSLKDKSRVIKSTFVMTTLAATDVQQSEAFVATVALFCIFSNSPREKVSLKLAGPWRDLWDEFLVFRKSLRDASDRDEVKDIRNIVREHIKAEEENGLVFTAALRNRDQGNLRGGGEDTKNGPDGFQYPAWFYAQQVWQQRIMGPLYQNMLQFRVTLPMFAFRDTALATIHASQVTILCGETGCGKSTQLPAYILESYLLANQECKILCTEPRRISAISLAGRVSQELGEEPNEVGTSQSLVGYAVRLETSIGVLTRLIYATTGVVLRMLESSKGLDEYTHLIVDEVHERSIQTDFLLILLRTLLARRPDFKVILMSATVDSQRFSNYFDGAPIIEVPGRTFPVNTFFLEDAIETTNYAGGKKQAVETEEQEDGDVDQEGSGISGELQGYSVETRNALASYDEYRIDFQLIVKLMEAIVTKPEFARFSKAILVFLPGIGEIRELNDMLASHPAFNCRIYPLHSSVSSEEQQAAFVIPPEGQMKIVLSTNIAETGVTIPDVTCVIDTGKHREMRFDERRQLSRLTQAFISRANAKQRRGRAGRVQEGICYHLFTKHRHDNLMAPQQTPEMLRLSLQDLVMSVKTSGLGDIEDTLGQALDPPTTKNIRRAIDSLIEVGALTQAEELTPLGRQLAKLSLDAHLGKLCILSATFGCLDAGLTIAAILSSKSPFLTPFGSRQQADISRLAFARGDSDLLTVYNAYSAWRRVSEHPNENIFAFCRKNYLSPQVLSNIEDLKAQLYQSLADTGMVPLNRSDMPKHRHHGAIKRGAAGFVHVPRDLDRNSPNDIITSAVISWAFYPKLLLRDGRGFRSVMNNQPISLHPTSVNKNNGKLKYLSYYSIMQSGSKYSNATNAQSTTIAHEVPLVLLAGEAEFKLHAGVITIDSNRLRFAVKDWKTVVALKMLRGKLEELMNWSIEHPGAKVSEELVWWRGAFERLCTKEKDVR</sequence>
<feature type="region of interest" description="Disordered" evidence="12">
    <location>
        <begin position="873"/>
        <end position="897"/>
    </location>
</feature>
<feature type="compositionally biased region" description="Acidic residues" evidence="12">
    <location>
        <begin position="880"/>
        <end position="891"/>
    </location>
</feature>
<evidence type="ECO:0000256" key="2">
    <source>
        <dbReference type="ARBA" id="ARBA00012552"/>
    </source>
</evidence>
<evidence type="ECO:0000256" key="6">
    <source>
        <dbReference type="ARBA" id="ARBA00022801"/>
    </source>
</evidence>
<organism evidence="15 16">
    <name type="scientific">Microthyrium microscopicum</name>
    <dbReference type="NCBI Taxonomy" id="703497"/>
    <lineage>
        <taxon>Eukaryota</taxon>
        <taxon>Fungi</taxon>
        <taxon>Dikarya</taxon>
        <taxon>Ascomycota</taxon>
        <taxon>Pezizomycotina</taxon>
        <taxon>Dothideomycetes</taxon>
        <taxon>Dothideomycetes incertae sedis</taxon>
        <taxon>Microthyriales</taxon>
        <taxon>Microthyriaceae</taxon>
        <taxon>Microthyrium</taxon>
    </lineage>
</organism>
<dbReference type="InterPro" id="IPR001650">
    <property type="entry name" value="Helicase_C-like"/>
</dbReference>
<dbReference type="FunFam" id="1.20.120.1080:FF:000002">
    <property type="entry name" value="Putative ATP-dependent RNA helicase DHX36"/>
    <property type="match status" value="1"/>
</dbReference>
<feature type="compositionally biased region" description="Basic residues" evidence="12">
    <location>
        <begin position="388"/>
        <end position="399"/>
    </location>
</feature>
<protein>
    <recommendedName>
        <fullName evidence="2">RNA helicase</fullName>
        <ecNumber evidence="2">3.6.4.13</ecNumber>
    </recommendedName>
</protein>
<dbReference type="PROSITE" id="PS51192">
    <property type="entry name" value="HELICASE_ATP_BIND_1"/>
    <property type="match status" value="1"/>
</dbReference>
<dbReference type="CDD" id="cd17917">
    <property type="entry name" value="DEXHc_RHA-like"/>
    <property type="match status" value="1"/>
</dbReference>
<dbReference type="Pfam" id="PF21010">
    <property type="entry name" value="HA2_C"/>
    <property type="match status" value="1"/>
</dbReference>
<dbReference type="GO" id="GO:0003724">
    <property type="term" value="F:RNA helicase activity"/>
    <property type="evidence" value="ECO:0007669"/>
    <property type="project" value="UniProtKB-EC"/>
</dbReference>
<evidence type="ECO:0000256" key="10">
    <source>
        <dbReference type="ARBA" id="ARBA00022946"/>
    </source>
</evidence>
<evidence type="ECO:0000313" key="16">
    <source>
        <dbReference type="Proteomes" id="UP000799302"/>
    </source>
</evidence>
<feature type="compositionally biased region" description="Basic and acidic residues" evidence="12">
    <location>
        <begin position="44"/>
        <end position="58"/>
    </location>
</feature>
<evidence type="ECO:0000259" key="14">
    <source>
        <dbReference type="PROSITE" id="PS51194"/>
    </source>
</evidence>
<gene>
    <name evidence="15" type="ORF">BT63DRAFT_385500</name>
</gene>
<dbReference type="SMART" id="SM00490">
    <property type="entry name" value="HELICc"/>
    <property type="match status" value="1"/>
</dbReference>
<dbReference type="GO" id="GO:0016787">
    <property type="term" value="F:hydrolase activity"/>
    <property type="evidence" value="ECO:0007669"/>
    <property type="project" value="UniProtKB-KW"/>
</dbReference>
<evidence type="ECO:0000256" key="12">
    <source>
        <dbReference type="SAM" id="MobiDB-lite"/>
    </source>
</evidence>
<feature type="compositionally biased region" description="Low complexity" evidence="12">
    <location>
        <begin position="370"/>
        <end position="387"/>
    </location>
</feature>
<feature type="region of interest" description="Disordered" evidence="12">
    <location>
        <begin position="1"/>
        <end position="58"/>
    </location>
</feature>
<keyword evidence="16" id="KW-1185">Reference proteome</keyword>
<evidence type="ECO:0000256" key="5">
    <source>
        <dbReference type="ARBA" id="ARBA00022741"/>
    </source>
</evidence>
<evidence type="ECO:0000256" key="7">
    <source>
        <dbReference type="ARBA" id="ARBA00022806"/>
    </source>
</evidence>
<dbReference type="GO" id="GO:0003723">
    <property type="term" value="F:RNA binding"/>
    <property type="evidence" value="ECO:0007669"/>
    <property type="project" value="UniProtKB-KW"/>
</dbReference>
<dbReference type="FunFam" id="3.40.50.300:FF:000819">
    <property type="entry name" value="ATP dependent RNA helicase, putative"/>
    <property type="match status" value="1"/>
</dbReference>
<dbReference type="Gene3D" id="3.40.50.300">
    <property type="entry name" value="P-loop containing nucleotide triphosphate hydrolases"/>
    <property type="match status" value="2"/>
</dbReference>
<dbReference type="EC" id="3.6.4.13" evidence="2"/>
<proteinExistence type="predicted"/>
<dbReference type="Proteomes" id="UP000799302">
    <property type="component" value="Unassembled WGS sequence"/>
</dbReference>
<name>A0A6A6UJH2_9PEZI</name>
<dbReference type="Pfam" id="PF00270">
    <property type="entry name" value="DEAD"/>
    <property type="match status" value="1"/>
</dbReference>
<dbReference type="InterPro" id="IPR014001">
    <property type="entry name" value="Helicase_ATP-bd"/>
</dbReference>
<keyword evidence="10" id="KW-0809">Transit peptide</keyword>
<dbReference type="EMBL" id="MU004233">
    <property type="protein sequence ID" value="KAF2671034.1"/>
    <property type="molecule type" value="Genomic_DNA"/>
</dbReference>
<dbReference type="InterPro" id="IPR011545">
    <property type="entry name" value="DEAD/DEAH_box_helicase_dom"/>
</dbReference>
<feature type="region of interest" description="Disordered" evidence="12">
    <location>
        <begin position="362"/>
        <end position="432"/>
    </location>
</feature>
<dbReference type="Gene3D" id="1.20.120.1080">
    <property type="match status" value="1"/>
</dbReference>
<dbReference type="CDD" id="cd18791">
    <property type="entry name" value="SF2_C_RHA"/>
    <property type="match status" value="1"/>
</dbReference>
<keyword evidence="6" id="KW-0378">Hydrolase</keyword>
<feature type="domain" description="Helicase ATP-binding" evidence="13">
    <location>
        <begin position="680"/>
        <end position="851"/>
    </location>
</feature>
<dbReference type="OrthoDB" id="5600252at2759"/>
<reference evidence="15" key="1">
    <citation type="journal article" date="2020" name="Stud. Mycol.">
        <title>101 Dothideomycetes genomes: a test case for predicting lifestyles and emergence of pathogens.</title>
        <authorList>
            <person name="Haridas S."/>
            <person name="Albert R."/>
            <person name="Binder M."/>
            <person name="Bloem J."/>
            <person name="Labutti K."/>
            <person name="Salamov A."/>
            <person name="Andreopoulos B."/>
            <person name="Baker S."/>
            <person name="Barry K."/>
            <person name="Bills G."/>
            <person name="Bluhm B."/>
            <person name="Cannon C."/>
            <person name="Castanera R."/>
            <person name="Culley D."/>
            <person name="Daum C."/>
            <person name="Ezra D."/>
            <person name="Gonzalez J."/>
            <person name="Henrissat B."/>
            <person name="Kuo A."/>
            <person name="Liang C."/>
            <person name="Lipzen A."/>
            <person name="Lutzoni F."/>
            <person name="Magnuson J."/>
            <person name="Mondo S."/>
            <person name="Nolan M."/>
            <person name="Ohm R."/>
            <person name="Pangilinan J."/>
            <person name="Park H.-J."/>
            <person name="Ramirez L."/>
            <person name="Alfaro M."/>
            <person name="Sun H."/>
            <person name="Tritt A."/>
            <person name="Yoshinaga Y."/>
            <person name="Zwiers L.-H."/>
            <person name="Turgeon B."/>
            <person name="Goodwin S."/>
            <person name="Spatafora J."/>
            <person name="Crous P."/>
            <person name="Grigoriev I."/>
        </authorList>
    </citation>
    <scope>NUCLEOTIDE SEQUENCE</scope>
    <source>
        <strain evidence="15">CBS 115976</strain>
    </source>
</reference>
<dbReference type="FunFam" id="3.40.50.300:FF:000500">
    <property type="entry name" value="ATP-dependent RNA helicase DHX29"/>
    <property type="match status" value="1"/>
</dbReference>
<dbReference type="InterPro" id="IPR007502">
    <property type="entry name" value="Helicase-assoc_dom"/>
</dbReference>
<feature type="compositionally biased region" description="Polar residues" evidence="12">
    <location>
        <begin position="232"/>
        <end position="243"/>
    </location>
</feature>
<evidence type="ECO:0000313" key="15">
    <source>
        <dbReference type="EMBL" id="KAF2671034.1"/>
    </source>
</evidence>
<dbReference type="SUPFAM" id="SSF52540">
    <property type="entry name" value="P-loop containing nucleoside triphosphate hydrolases"/>
    <property type="match status" value="1"/>
</dbReference>
<evidence type="ECO:0000256" key="4">
    <source>
        <dbReference type="ARBA" id="ARBA00022640"/>
    </source>
</evidence>
<feature type="compositionally biased region" description="Basic and acidic residues" evidence="12">
    <location>
        <begin position="25"/>
        <end position="34"/>
    </location>
</feature>
<comment type="subcellular location">
    <subcellularLocation>
        <location evidence="1">Plastid</location>
        <location evidence="1">Chloroplast</location>
    </subcellularLocation>
</comment>
<evidence type="ECO:0000256" key="1">
    <source>
        <dbReference type="ARBA" id="ARBA00004229"/>
    </source>
</evidence>
<evidence type="ECO:0000256" key="8">
    <source>
        <dbReference type="ARBA" id="ARBA00022840"/>
    </source>
</evidence>
<dbReference type="SMART" id="SM00487">
    <property type="entry name" value="DEXDc"/>
    <property type="match status" value="1"/>
</dbReference>
<accession>A0A6A6UJH2</accession>
<evidence type="ECO:0000256" key="11">
    <source>
        <dbReference type="ARBA" id="ARBA00047984"/>
    </source>
</evidence>
<evidence type="ECO:0000256" key="3">
    <source>
        <dbReference type="ARBA" id="ARBA00022528"/>
    </source>
</evidence>
<feature type="region of interest" description="Disordered" evidence="12">
    <location>
        <begin position="214"/>
        <end position="249"/>
    </location>
</feature>
<dbReference type="PANTHER" id="PTHR18934">
    <property type="entry name" value="ATP-DEPENDENT RNA HELICASE"/>
    <property type="match status" value="1"/>
</dbReference>
<dbReference type="SMART" id="SM00847">
    <property type="entry name" value="HA2"/>
    <property type="match status" value="1"/>
</dbReference>
<keyword evidence="8" id="KW-0067">ATP-binding</keyword>
<keyword evidence="4" id="KW-0934">Plastid</keyword>
<dbReference type="InterPro" id="IPR027417">
    <property type="entry name" value="P-loop_NTPase"/>
</dbReference>
<evidence type="ECO:0000259" key="13">
    <source>
        <dbReference type="PROSITE" id="PS51192"/>
    </source>
</evidence>
<dbReference type="PROSITE" id="PS51194">
    <property type="entry name" value="HELICASE_CTER"/>
    <property type="match status" value="1"/>
</dbReference>
<keyword evidence="9" id="KW-0694">RNA-binding</keyword>
<dbReference type="GO" id="GO:0005524">
    <property type="term" value="F:ATP binding"/>
    <property type="evidence" value="ECO:0007669"/>
    <property type="project" value="UniProtKB-KW"/>
</dbReference>
<keyword evidence="5" id="KW-0547">Nucleotide-binding</keyword>
<comment type="catalytic activity">
    <reaction evidence="11">
        <text>ATP + H2O = ADP + phosphate + H(+)</text>
        <dbReference type="Rhea" id="RHEA:13065"/>
        <dbReference type="ChEBI" id="CHEBI:15377"/>
        <dbReference type="ChEBI" id="CHEBI:15378"/>
        <dbReference type="ChEBI" id="CHEBI:30616"/>
        <dbReference type="ChEBI" id="CHEBI:43474"/>
        <dbReference type="ChEBI" id="CHEBI:456216"/>
        <dbReference type="EC" id="3.6.4.13"/>
    </reaction>
</comment>
<dbReference type="PANTHER" id="PTHR18934:SF145">
    <property type="entry name" value="ATP-DEPENDENT RNA HELICASE DHX57-RELATED"/>
    <property type="match status" value="1"/>
</dbReference>
<evidence type="ECO:0000256" key="9">
    <source>
        <dbReference type="ARBA" id="ARBA00022884"/>
    </source>
</evidence>
<keyword evidence="3" id="KW-0150">Chloroplast</keyword>
<keyword evidence="7 15" id="KW-0347">Helicase</keyword>
<feature type="domain" description="Helicase C-terminal" evidence="14">
    <location>
        <begin position="923"/>
        <end position="1098"/>
    </location>
</feature>
<dbReference type="Pfam" id="PF00271">
    <property type="entry name" value="Helicase_C"/>
    <property type="match status" value="1"/>
</dbReference>